<feature type="domain" description="Peptidase U32 collagenase" evidence="1">
    <location>
        <begin position="397"/>
        <end position="511"/>
    </location>
</feature>
<dbReference type="EMBL" id="DVMY01000078">
    <property type="protein sequence ID" value="HIU37576.1"/>
    <property type="molecule type" value="Genomic_DNA"/>
</dbReference>
<dbReference type="PANTHER" id="PTHR30217:SF10">
    <property type="entry name" value="23S RRNA 5-HYDROXYCYTIDINE C2501 SYNTHASE"/>
    <property type="match status" value="1"/>
</dbReference>
<name>A0A9D1IJ18_9BURK</name>
<proteinExistence type="predicted"/>
<dbReference type="PANTHER" id="PTHR30217">
    <property type="entry name" value="PEPTIDASE U32 FAMILY"/>
    <property type="match status" value="1"/>
</dbReference>
<dbReference type="InterPro" id="IPR001539">
    <property type="entry name" value="Peptidase_U32"/>
</dbReference>
<gene>
    <name evidence="2" type="ORF">IAC56_04820</name>
</gene>
<comment type="caution">
    <text evidence="2">The sequence shown here is derived from an EMBL/GenBank/DDBJ whole genome shotgun (WGS) entry which is preliminary data.</text>
</comment>
<protein>
    <submittedName>
        <fullName evidence="2">U32 family peptidase</fullName>
    </submittedName>
</protein>
<dbReference type="Pfam" id="PF12392">
    <property type="entry name" value="DUF3656"/>
    <property type="match status" value="1"/>
</dbReference>
<evidence type="ECO:0000313" key="2">
    <source>
        <dbReference type="EMBL" id="HIU37576.1"/>
    </source>
</evidence>
<evidence type="ECO:0000313" key="3">
    <source>
        <dbReference type="Proteomes" id="UP000824083"/>
    </source>
</evidence>
<dbReference type="InterPro" id="IPR020988">
    <property type="entry name" value="Pept_U32_collagenase"/>
</dbReference>
<dbReference type="AlphaFoldDB" id="A0A9D1IJ18"/>
<sequence length="648" mass="72844">MISADKASQAIELLAPAKNAEIGIEAILHGADAVYIGGPGFGARVEAANAFADIKRLTDFAHRFNARVYMTLNTIVNDEERLRAVELAHLAYENGVDALIVQDMGILESDLPPIQLHASTQCDVRTPEKARFLESVGFSQVVLAREMDLEQIRRCYETLQSARIEYFIHGALCVSYSGQCYASFAATGRSANRGACAQLCRLPYSVYTEDGRELIADRHVLSLKDNNQTANLEALIDAGVRSFKIEGRLKDAAYVKNITAHYRQAIDAILARRKQWARTSDGHSIISFTPNPQKSFNRGFTDYFTRERHHDMAVFETPKNTGEKLGKILRITDQTIEVQSKAVLNNADGLTYLTREKNLMGFAVNRATEIEPGRWSLTLRDRPILKKQPQLAPGIVLYRNRDQAWEEKLSKPTARRVISAQAKWNADSDGFKLELTDERGYRVSVHSTIENLQKTSNVDKNRQNIEKNLRKTGDTDFEINHISITGEDYFAPASVVNQMRRLALRNLAHERKARFEKLKRSCVTELLPYPDATDFRANVLNEQAVVFYKKHGAAITEGALETGQIHRDVPLMVTKHCVRFALGLCLKDNIEKVKADPALKARFKPDPLILKSGPNTYRATFDCKKCEMTLMGKVKTNTSLGEINLKKN</sequence>
<reference evidence="2" key="1">
    <citation type="submission" date="2020-10" db="EMBL/GenBank/DDBJ databases">
        <authorList>
            <person name="Gilroy R."/>
        </authorList>
    </citation>
    <scope>NUCLEOTIDE SEQUENCE</scope>
    <source>
        <strain evidence="2">7463</strain>
    </source>
</reference>
<evidence type="ECO:0000259" key="1">
    <source>
        <dbReference type="Pfam" id="PF12392"/>
    </source>
</evidence>
<dbReference type="Proteomes" id="UP000824083">
    <property type="component" value="Unassembled WGS sequence"/>
</dbReference>
<dbReference type="Pfam" id="PF01136">
    <property type="entry name" value="Peptidase_U32"/>
    <property type="match status" value="1"/>
</dbReference>
<reference evidence="2" key="2">
    <citation type="journal article" date="2021" name="PeerJ">
        <title>Extensive microbial diversity within the chicken gut microbiome revealed by metagenomics and culture.</title>
        <authorList>
            <person name="Gilroy R."/>
            <person name="Ravi A."/>
            <person name="Getino M."/>
            <person name="Pursley I."/>
            <person name="Horton D.L."/>
            <person name="Alikhan N.F."/>
            <person name="Baker D."/>
            <person name="Gharbi K."/>
            <person name="Hall N."/>
            <person name="Watson M."/>
            <person name="Adriaenssens E.M."/>
            <person name="Foster-Nyarko E."/>
            <person name="Jarju S."/>
            <person name="Secka A."/>
            <person name="Antonio M."/>
            <person name="Oren A."/>
            <person name="Chaudhuri R.R."/>
            <person name="La Ragione R."/>
            <person name="Hildebrand F."/>
            <person name="Pallen M.J."/>
        </authorList>
    </citation>
    <scope>NUCLEOTIDE SEQUENCE</scope>
    <source>
        <strain evidence="2">7463</strain>
    </source>
</reference>
<accession>A0A9D1IJ18</accession>
<organism evidence="2 3">
    <name type="scientific">Candidatus Aphodousia faecigallinarum</name>
    <dbReference type="NCBI Taxonomy" id="2840677"/>
    <lineage>
        <taxon>Bacteria</taxon>
        <taxon>Pseudomonadati</taxon>
        <taxon>Pseudomonadota</taxon>
        <taxon>Betaproteobacteria</taxon>
        <taxon>Burkholderiales</taxon>
        <taxon>Sutterellaceae</taxon>
        <taxon>Sutterellaceae incertae sedis</taxon>
        <taxon>Candidatus Aphodousia</taxon>
    </lineage>
</organism>
<dbReference type="InterPro" id="IPR051454">
    <property type="entry name" value="RNA/ubiquinone_mod_enzymes"/>
</dbReference>